<dbReference type="PRINTS" id="PR00160">
    <property type="entry name" value="GLUTAREDOXIN"/>
</dbReference>
<dbReference type="AlphaFoldDB" id="A0A6C0D8S2"/>
<dbReference type="InterPro" id="IPR002109">
    <property type="entry name" value="Glutaredoxin"/>
</dbReference>
<dbReference type="PANTHER" id="PTHR45694">
    <property type="entry name" value="GLUTAREDOXIN 2"/>
    <property type="match status" value="1"/>
</dbReference>
<evidence type="ECO:0000313" key="2">
    <source>
        <dbReference type="EMBL" id="QHT12544.1"/>
    </source>
</evidence>
<dbReference type="GO" id="GO:0005737">
    <property type="term" value="C:cytoplasm"/>
    <property type="evidence" value="ECO:0007669"/>
    <property type="project" value="TreeGrafter"/>
</dbReference>
<evidence type="ECO:0000259" key="1">
    <source>
        <dbReference type="Pfam" id="PF00462"/>
    </source>
</evidence>
<dbReference type="Gene3D" id="3.40.30.10">
    <property type="entry name" value="Glutaredoxin"/>
    <property type="match status" value="1"/>
</dbReference>
<sequence length="100" mass="11642">MEETFVKPEEKAYTIYSKSGCPNCIKVKNFLQEKKQSFRVIDCDDYLIEDKELFLNIIQQLANKSVKTFPMVFHNGKFVGGFEDTINHFDVLNAFSDTDF</sequence>
<dbReference type="PROSITE" id="PS51354">
    <property type="entry name" value="GLUTAREDOXIN_2"/>
    <property type="match status" value="1"/>
</dbReference>
<dbReference type="PANTHER" id="PTHR45694:SF18">
    <property type="entry name" value="GLUTAREDOXIN-1-RELATED"/>
    <property type="match status" value="1"/>
</dbReference>
<dbReference type="GO" id="GO:0034599">
    <property type="term" value="P:cellular response to oxidative stress"/>
    <property type="evidence" value="ECO:0007669"/>
    <property type="project" value="TreeGrafter"/>
</dbReference>
<accession>A0A6C0D8S2</accession>
<name>A0A6C0D8S2_9ZZZZ</name>
<dbReference type="GO" id="GO:0015038">
    <property type="term" value="F:glutathione disulfide oxidoreductase activity"/>
    <property type="evidence" value="ECO:0007669"/>
    <property type="project" value="TreeGrafter"/>
</dbReference>
<proteinExistence type="predicted"/>
<protein>
    <recommendedName>
        <fullName evidence="1">Glutaredoxin domain-containing protein</fullName>
    </recommendedName>
</protein>
<feature type="domain" description="Glutaredoxin" evidence="1">
    <location>
        <begin position="14"/>
        <end position="79"/>
    </location>
</feature>
<reference evidence="2" key="1">
    <citation type="journal article" date="2020" name="Nature">
        <title>Giant virus diversity and host interactions through global metagenomics.</title>
        <authorList>
            <person name="Schulz F."/>
            <person name="Roux S."/>
            <person name="Paez-Espino D."/>
            <person name="Jungbluth S."/>
            <person name="Walsh D.A."/>
            <person name="Denef V.J."/>
            <person name="McMahon K.D."/>
            <person name="Konstantinidis K.T."/>
            <person name="Eloe-Fadrosh E.A."/>
            <person name="Kyrpides N.C."/>
            <person name="Woyke T."/>
        </authorList>
    </citation>
    <scope>NUCLEOTIDE SEQUENCE</scope>
    <source>
        <strain evidence="2">GVMAG-M-3300023174-130</strain>
    </source>
</reference>
<dbReference type="Pfam" id="PF00462">
    <property type="entry name" value="Glutaredoxin"/>
    <property type="match status" value="1"/>
</dbReference>
<organism evidence="2">
    <name type="scientific">viral metagenome</name>
    <dbReference type="NCBI Taxonomy" id="1070528"/>
    <lineage>
        <taxon>unclassified sequences</taxon>
        <taxon>metagenomes</taxon>
        <taxon>organismal metagenomes</taxon>
    </lineage>
</organism>
<dbReference type="InterPro" id="IPR014025">
    <property type="entry name" value="Glutaredoxin_subgr"/>
</dbReference>
<dbReference type="SUPFAM" id="SSF52833">
    <property type="entry name" value="Thioredoxin-like"/>
    <property type="match status" value="1"/>
</dbReference>
<dbReference type="InterPro" id="IPR036249">
    <property type="entry name" value="Thioredoxin-like_sf"/>
</dbReference>
<dbReference type="EMBL" id="MN739548">
    <property type="protein sequence ID" value="QHT12544.1"/>
    <property type="molecule type" value="Genomic_DNA"/>
</dbReference>